<keyword evidence="2" id="KW-1185">Reference proteome</keyword>
<comment type="caution">
    <text evidence="1">The sequence shown here is derived from an EMBL/GenBank/DDBJ whole genome shotgun (WGS) entry which is preliminary data.</text>
</comment>
<gene>
    <name evidence="1" type="ORF">G2W53_031599</name>
</gene>
<protein>
    <submittedName>
        <fullName evidence="1">Uncharacterized protein</fullName>
    </submittedName>
</protein>
<organism evidence="1 2">
    <name type="scientific">Senna tora</name>
    <dbReference type="NCBI Taxonomy" id="362788"/>
    <lineage>
        <taxon>Eukaryota</taxon>
        <taxon>Viridiplantae</taxon>
        <taxon>Streptophyta</taxon>
        <taxon>Embryophyta</taxon>
        <taxon>Tracheophyta</taxon>
        <taxon>Spermatophyta</taxon>
        <taxon>Magnoliopsida</taxon>
        <taxon>eudicotyledons</taxon>
        <taxon>Gunneridae</taxon>
        <taxon>Pentapetalae</taxon>
        <taxon>rosids</taxon>
        <taxon>fabids</taxon>
        <taxon>Fabales</taxon>
        <taxon>Fabaceae</taxon>
        <taxon>Caesalpinioideae</taxon>
        <taxon>Cassia clade</taxon>
        <taxon>Senna</taxon>
    </lineage>
</organism>
<dbReference type="Proteomes" id="UP000634136">
    <property type="component" value="Unassembled WGS sequence"/>
</dbReference>
<evidence type="ECO:0000313" key="2">
    <source>
        <dbReference type="Proteomes" id="UP000634136"/>
    </source>
</evidence>
<reference evidence="1" key="1">
    <citation type="submission" date="2020-09" db="EMBL/GenBank/DDBJ databases">
        <title>Genome-Enabled Discovery of Anthraquinone Biosynthesis in Senna tora.</title>
        <authorList>
            <person name="Kang S.-H."/>
            <person name="Pandey R.P."/>
            <person name="Lee C.-M."/>
            <person name="Sim J.-S."/>
            <person name="Jeong J.-T."/>
            <person name="Choi B.-S."/>
            <person name="Jung M."/>
            <person name="Ginzburg D."/>
            <person name="Zhao K."/>
            <person name="Won S.Y."/>
            <person name="Oh T.-J."/>
            <person name="Yu Y."/>
            <person name="Kim N.-H."/>
            <person name="Lee O.R."/>
            <person name="Lee T.-H."/>
            <person name="Bashyal P."/>
            <person name="Kim T.-S."/>
            <person name="Lee W.-H."/>
            <person name="Kawkins C."/>
            <person name="Kim C.-K."/>
            <person name="Kim J.S."/>
            <person name="Ahn B.O."/>
            <person name="Rhee S.Y."/>
            <person name="Sohng J.K."/>
        </authorList>
    </citation>
    <scope>NUCLEOTIDE SEQUENCE</scope>
    <source>
        <tissue evidence="1">Leaf</tissue>
    </source>
</reference>
<accession>A0A834TA46</accession>
<sequence>MKTHLGNRLSQTSSSWQRLVSSQYEFLGNTPIIKARSRDFVIHELRQQVRGFLAEMANRSHHLSHPSSGIFAQRKLMGLEKLLKFVGDIRFGKAYKAKRLVVITHKIMRMLAAGEHRVGLLNLAVPSPILRETEPILVHKLKEKMERRITQTKID</sequence>
<proteinExistence type="predicted"/>
<evidence type="ECO:0000313" key="1">
    <source>
        <dbReference type="EMBL" id="KAF7817630.1"/>
    </source>
</evidence>
<dbReference type="EMBL" id="JAAIUW010000009">
    <property type="protein sequence ID" value="KAF7817630.1"/>
    <property type="molecule type" value="Genomic_DNA"/>
</dbReference>
<name>A0A834TA46_9FABA</name>
<dbReference type="AlphaFoldDB" id="A0A834TA46"/>